<organism evidence="2 3">
    <name type="scientific">Zea mays</name>
    <name type="common">Maize</name>
    <dbReference type="NCBI Taxonomy" id="4577"/>
    <lineage>
        <taxon>Eukaryota</taxon>
        <taxon>Viridiplantae</taxon>
        <taxon>Streptophyta</taxon>
        <taxon>Embryophyta</taxon>
        <taxon>Tracheophyta</taxon>
        <taxon>Spermatophyta</taxon>
        <taxon>Magnoliopsida</taxon>
        <taxon>Liliopsida</taxon>
        <taxon>Poales</taxon>
        <taxon>Poaceae</taxon>
        <taxon>PACMAD clade</taxon>
        <taxon>Panicoideae</taxon>
        <taxon>Andropogonodae</taxon>
        <taxon>Andropogoneae</taxon>
        <taxon>Tripsacinae</taxon>
        <taxon>Zea</taxon>
    </lineage>
</organism>
<feature type="region of interest" description="Disordered" evidence="1">
    <location>
        <begin position="136"/>
        <end position="175"/>
    </location>
</feature>
<evidence type="ECO:0000256" key="1">
    <source>
        <dbReference type="SAM" id="MobiDB-lite"/>
    </source>
</evidence>
<evidence type="ECO:0000313" key="3">
    <source>
        <dbReference type="Proteomes" id="UP000007305"/>
    </source>
</evidence>
<keyword evidence="3" id="KW-1185">Reference proteome</keyword>
<dbReference type="InterPro" id="IPR006873">
    <property type="entry name" value="DUF620"/>
</dbReference>
<dbReference type="PANTHER" id="PTHR31300">
    <property type="entry name" value="LIPASE"/>
    <property type="match status" value="1"/>
</dbReference>
<evidence type="ECO:0000313" key="2">
    <source>
        <dbReference type="EnsemblPlants" id="Zm00001eb150080_P001"/>
    </source>
</evidence>
<proteinExistence type="predicted"/>
<reference evidence="2" key="3">
    <citation type="submission" date="2021-05" db="UniProtKB">
        <authorList>
            <consortium name="EnsemblPlants"/>
        </authorList>
    </citation>
    <scope>IDENTIFICATION</scope>
    <source>
        <strain evidence="2">cv. B73</strain>
    </source>
</reference>
<dbReference type="PANTHER" id="PTHR31300:SF5">
    <property type="entry name" value="OS07G0591100 PROTEIN"/>
    <property type="match status" value="1"/>
</dbReference>
<protein>
    <submittedName>
        <fullName evidence="2">Uncharacterized protein</fullName>
    </submittedName>
</protein>
<reference evidence="2" key="2">
    <citation type="submission" date="2019-07" db="EMBL/GenBank/DDBJ databases">
        <authorList>
            <person name="Seetharam A."/>
            <person name="Woodhouse M."/>
            <person name="Cannon E."/>
        </authorList>
    </citation>
    <scope>NUCLEOTIDE SEQUENCE [LARGE SCALE GENOMIC DNA]</scope>
    <source>
        <strain evidence="2">cv. B73</strain>
    </source>
</reference>
<sequence length="175" mass="19199">MGLMVHIEDSHLTRIQPHAVGDAVYWETTTSSALEDYRAVEGVMIAHSGHSAATLFRFGEAAMSHTKTRMEEAWSTEEVAFNVPGLSADCFIRRDLWRRGRRARGYGARRASHSSDGSCLCFLAAGHQRALPLLHGAAGEEPGQLNRKSPTAGEELGRCCPRSAAVRPSSRQRRP</sequence>
<dbReference type="AlphaFoldDB" id="A0A804NBW9"/>
<dbReference type="Gramene" id="Zm00001eb150080_T001">
    <property type="protein sequence ID" value="Zm00001eb150080_P001"/>
    <property type="gene ID" value="Zm00001eb150080"/>
</dbReference>
<dbReference type="InParanoid" id="A0A804NBW9"/>
<dbReference type="Pfam" id="PF04788">
    <property type="entry name" value="DUF620"/>
    <property type="match status" value="1"/>
</dbReference>
<dbReference type="EnsemblPlants" id="Zm00001eb150080_T001">
    <property type="protein sequence ID" value="Zm00001eb150080_P001"/>
    <property type="gene ID" value="Zm00001eb150080"/>
</dbReference>
<accession>A0A804NBW9</accession>
<name>A0A804NBW9_MAIZE</name>
<reference evidence="3" key="1">
    <citation type="submission" date="2015-12" db="EMBL/GenBank/DDBJ databases">
        <title>Update maize B73 reference genome by single molecule sequencing technologies.</title>
        <authorList>
            <consortium name="Maize Genome Sequencing Project"/>
            <person name="Ware D."/>
        </authorList>
    </citation>
    <scope>NUCLEOTIDE SEQUENCE [LARGE SCALE GENOMIC DNA]</scope>
    <source>
        <strain evidence="3">cv. B73</strain>
    </source>
</reference>
<dbReference type="Proteomes" id="UP000007305">
    <property type="component" value="Chromosome 3"/>
</dbReference>